<keyword evidence="3" id="KW-0808">Transferase</keyword>
<proteinExistence type="predicted"/>
<evidence type="ECO:0000259" key="1">
    <source>
        <dbReference type="Pfam" id="PF10119"/>
    </source>
</evidence>
<dbReference type="EMBL" id="SNVV01000004">
    <property type="protein sequence ID" value="TDN53667.1"/>
    <property type="molecule type" value="Genomic_DNA"/>
</dbReference>
<dbReference type="InterPro" id="IPR018773">
    <property type="entry name" value="MeTrfase_reg_dom_prd"/>
</dbReference>
<dbReference type="InterPro" id="IPR029063">
    <property type="entry name" value="SAM-dependent_MTases_sf"/>
</dbReference>
<dbReference type="PANTHER" id="PTHR43861">
    <property type="entry name" value="TRANS-ACONITATE 2-METHYLTRANSFERASE-RELATED"/>
    <property type="match status" value="1"/>
</dbReference>
<accession>A0A4R6E6U3</accession>
<dbReference type="OrthoDB" id="323463at2"/>
<dbReference type="InterPro" id="IPR025714">
    <property type="entry name" value="Methyltranfer_dom"/>
</dbReference>
<dbReference type="Gene3D" id="3.40.50.150">
    <property type="entry name" value="Vaccinia Virus protein VP39"/>
    <property type="match status" value="1"/>
</dbReference>
<evidence type="ECO:0000313" key="3">
    <source>
        <dbReference type="EMBL" id="TDN53667.1"/>
    </source>
</evidence>
<reference evidence="3 4" key="1">
    <citation type="submission" date="2019-03" db="EMBL/GenBank/DDBJ databases">
        <title>Genomic Encyclopedia of Type Strains, Phase IV (KMG-IV): sequencing the most valuable type-strain genomes for metagenomic binning, comparative biology and taxonomic classification.</title>
        <authorList>
            <person name="Goeker M."/>
        </authorList>
    </citation>
    <scope>NUCLEOTIDE SEQUENCE [LARGE SCALE GENOMIC DNA]</scope>
    <source>
        <strain evidence="3 4">DSM 12121</strain>
    </source>
</reference>
<dbReference type="Proteomes" id="UP000295129">
    <property type="component" value="Unassembled WGS sequence"/>
</dbReference>
<dbReference type="CDD" id="cd02440">
    <property type="entry name" value="AdoMet_MTases"/>
    <property type="match status" value="1"/>
</dbReference>
<keyword evidence="4" id="KW-1185">Reference proteome</keyword>
<name>A0A4R6E6U3_9RHOO</name>
<dbReference type="RefSeq" id="WP_133589383.1">
    <property type="nucleotide sequence ID" value="NZ_SNVV01000004.1"/>
</dbReference>
<dbReference type="AlphaFoldDB" id="A0A4R6E6U3"/>
<evidence type="ECO:0000313" key="4">
    <source>
        <dbReference type="Proteomes" id="UP000295129"/>
    </source>
</evidence>
<evidence type="ECO:0000259" key="2">
    <source>
        <dbReference type="Pfam" id="PF13847"/>
    </source>
</evidence>
<dbReference type="GO" id="GO:0008168">
    <property type="term" value="F:methyltransferase activity"/>
    <property type="evidence" value="ECO:0007669"/>
    <property type="project" value="UniProtKB-KW"/>
</dbReference>
<protein>
    <submittedName>
        <fullName evidence="3">Methyltransferase family protein</fullName>
    </submittedName>
</protein>
<organism evidence="3 4">
    <name type="scientific">Azoarcus indigens</name>
    <dbReference type="NCBI Taxonomy" id="29545"/>
    <lineage>
        <taxon>Bacteria</taxon>
        <taxon>Pseudomonadati</taxon>
        <taxon>Pseudomonadota</taxon>
        <taxon>Betaproteobacteria</taxon>
        <taxon>Rhodocyclales</taxon>
        <taxon>Zoogloeaceae</taxon>
        <taxon>Azoarcus</taxon>
    </lineage>
</organism>
<feature type="domain" description="Methyltransferase" evidence="2">
    <location>
        <begin position="47"/>
        <end position="157"/>
    </location>
</feature>
<dbReference type="Pfam" id="PF10119">
    <property type="entry name" value="MethyTransf_Reg"/>
    <property type="match status" value="1"/>
</dbReference>
<dbReference type="SUPFAM" id="SSF53335">
    <property type="entry name" value="S-adenosyl-L-methionine-dependent methyltransferases"/>
    <property type="match status" value="1"/>
</dbReference>
<keyword evidence="3" id="KW-0489">Methyltransferase</keyword>
<feature type="domain" description="Methyltransferase regulatory" evidence="1">
    <location>
        <begin position="221"/>
        <end position="301"/>
    </location>
</feature>
<dbReference type="GO" id="GO:0032259">
    <property type="term" value="P:methylation"/>
    <property type="evidence" value="ECO:0007669"/>
    <property type="project" value="UniProtKB-KW"/>
</dbReference>
<dbReference type="Pfam" id="PF13847">
    <property type="entry name" value="Methyltransf_31"/>
    <property type="match status" value="1"/>
</dbReference>
<comment type="caution">
    <text evidence="3">The sequence shown here is derived from an EMBL/GenBank/DDBJ whole genome shotgun (WGS) entry which is preliminary data.</text>
</comment>
<gene>
    <name evidence="3" type="ORF">C7389_10419</name>
</gene>
<sequence>MNTPHSDGYQTGLPYPAYFHRELTPGWLATTVTALGHRAPPLSGPYTWCELGCGPGLTTLIAAASNPAGTFYGVDFDAAAIAHARALAAESGLDNAHFLQLSFAELVDAGCSPLPPLDFVVLHGVLSWISPANRQAVMRIIENRLKPGGIACLAYMSQPGSAPMMAMQRVLQRSARLAGAAPGLESGLALLRGLRDGGAGQFAVVPELSRQLDEVMRHPQGYLAHEFLGAHWEPLHVADVMAAAESAGCGFLGSATPLENIDAVSLPGGTQATIGAIADTALRETAKDIARNQTLRRDLYQRGPQPLTVAEHRAALEAQRLRALPGAPRQGALRFDTRIGPVNGPAAMFSPLLEALADGEAQRFGELLRLPAYAGSRGGLLNQASQMLYWAGHLHPCPATAPDPAPAQALNRAILRAVAAGGDYPGLAAPAIGAGIPAPRDSLLAALAWLKPDLPAAAAVPAAVRTHFRHETLPAWQRLGALPASPSN</sequence>